<dbReference type="GO" id="GO:0031177">
    <property type="term" value="F:phosphopantetheine binding"/>
    <property type="evidence" value="ECO:0007669"/>
    <property type="project" value="TreeGrafter"/>
</dbReference>
<dbReference type="SUPFAM" id="SSF53474">
    <property type="entry name" value="alpha/beta-Hydrolases"/>
    <property type="match status" value="1"/>
</dbReference>
<evidence type="ECO:0000313" key="2">
    <source>
        <dbReference type="EMBL" id="GGZ71076.1"/>
    </source>
</evidence>
<dbReference type="InterPro" id="IPR036736">
    <property type="entry name" value="ACP-like_sf"/>
</dbReference>
<dbReference type="SUPFAM" id="SSF52777">
    <property type="entry name" value="CoA-dependent acyltransferases"/>
    <property type="match status" value="2"/>
</dbReference>
<dbReference type="InterPro" id="IPR023213">
    <property type="entry name" value="CAT-like_dom_sf"/>
</dbReference>
<dbReference type="Gene3D" id="3.30.559.30">
    <property type="entry name" value="Nonribosomal peptide synthetase, condensation domain"/>
    <property type="match status" value="1"/>
</dbReference>
<dbReference type="Pfam" id="PF00550">
    <property type="entry name" value="PP-binding"/>
    <property type="match status" value="1"/>
</dbReference>
<reference evidence="2" key="1">
    <citation type="journal article" date="2014" name="Int. J. Syst. Evol. Microbiol.">
        <title>Complete genome sequence of Corynebacterium casei LMG S-19264T (=DSM 44701T), isolated from a smear-ripened cheese.</title>
        <authorList>
            <consortium name="US DOE Joint Genome Institute (JGI-PGF)"/>
            <person name="Walter F."/>
            <person name="Albersmeier A."/>
            <person name="Kalinowski J."/>
            <person name="Ruckert C."/>
        </authorList>
    </citation>
    <scope>NUCLEOTIDE SEQUENCE</scope>
    <source>
        <strain evidence="2">KCTC 12710</strain>
    </source>
</reference>
<dbReference type="Gene3D" id="3.40.50.1820">
    <property type="entry name" value="alpha/beta hydrolase"/>
    <property type="match status" value="1"/>
</dbReference>
<protein>
    <recommendedName>
        <fullName evidence="1">Carrier domain-containing protein</fullName>
    </recommendedName>
</protein>
<dbReference type="SUPFAM" id="SSF47336">
    <property type="entry name" value="ACP-like"/>
    <property type="match status" value="1"/>
</dbReference>
<dbReference type="GO" id="GO:0005829">
    <property type="term" value="C:cytosol"/>
    <property type="evidence" value="ECO:0007669"/>
    <property type="project" value="TreeGrafter"/>
</dbReference>
<dbReference type="GO" id="GO:0003824">
    <property type="term" value="F:catalytic activity"/>
    <property type="evidence" value="ECO:0007669"/>
    <property type="project" value="InterPro"/>
</dbReference>
<evidence type="ECO:0000259" key="1">
    <source>
        <dbReference type="PROSITE" id="PS50075"/>
    </source>
</evidence>
<proteinExistence type="predicted"/>
<dbReference type="Pfam" id="PF00975">
    <property type="entry name" value="Thioesterase"/>
    <property type="match status" value="1"/>
</dbReference>
<dbReference type="Pfam" id="PF00668">
    <property type="entry name" value="Condensation"/>
    <property type="match status" value="1"/>
</dbReference>
<dbReference type="InterPro" id="IPR001031">
    <property type="entry name" value="Thioesterase"/>
</dbReference>
<dbReference type="InterPro" id="IPR009081">
    <property type="entry name" value="PP-bd_ACP"/>
</dbReference>
<organism evidence="2 3">
    <name type="scientific">Algibacter mikhailovii</name>
    <dbReference type="NCBI Taxonomy" id="425498"/>
    <lineage>
        <taxon>Bacteria</taxon>
        <taxon>Pseudomonadati</taxon>
        <taxon>Bacteroidota</taxon>
        <taxon>Flavobacteriia</taxon>
        <taxon>Flavobacteriales</taxon>
        <taxon>Flavobacteriaceae</taxon>
        <taxon>Algibacter</taxon>
    </lineage>
</organism>
<dbReference type="AlphaFoldDB" id="A0A918QUG8"/>
<dbReference type="Proteomes" id="UP000636004">
    <property type="component" value="Unassembled WGS sequence"/>
</dbReference>
<dbReference type="PROSITE" id="PS50075">
    <property type="entry name" value="CARRIER"/>
    <property type="match status" value="1"/>
</dbReference>
<name>A0A918QUG8_9FLAO</name>
<dbReference type="EMBL" id="BMWZ01000001">
    <property type="protein sequence ID" value="GGZ71076.1"/>
    <property type="molecule type" value="Genomic_DNA"/>
</dbReference>
<dbReference type="GO" id="GO:0043041">
    <property type="term" value="P:amino acid activation for nonribosomal peptide biosynthetic process"/>
    <property type="evidence" value="ECO:0007669"/>
    <property type="project" value="TreeGrafter"/>
</dbReference>
<dbReference type="InterPro" id="IPR001242">
    <property type="entry name" value="Condensation_dom"/>
</dbReference>
<dbReference type="PANTHER" id="PTHR45527:SF1">
    <property type="entry name" value="FATTY ACID SYNTHASE"/>
    <property type="match status" value="1"/>
</dbReference>
<dbReference type="RefSeq" id="WP_189359215.1">
    <property type="nucleotide sequence ID" value="NZ_BMWZ01000001.1"/>
</dbReference>
<dbReference type="Gene3D" id="3.30.559.10">
    <property type="entry name" value="Chloramphenicol acetyltransferase-like domain"/>
    <property type="match status" value="1"/>
</dbReference>
<reference evidence="2" key="2">
    <citation type="submission" date="2020-09" db="EMBL/GenBank/DDBJ databases">
        <authorList>
            <person name="Sun Q."/>
            <person name="Kim S."/>
        </authorList>
    </citation>
    <scope>NUCLEOTIDE SEQUENCE</scope>
    <source>
        <strain evidence="2">KCTC 12710</strain>
    </source>
</reference>
<sequence>MTNKSKSTVEAIFPLSYMQQGLLLHHLSSKIDQGFLNTECVLTGDFNIDYFKESCVLIAKRHDVIRSTIHWKNIEKPVHVIHKSKDIEIEYYDWKDLSETEKKEKWETLKKNTLEAGAPLESGALLKIYIIKFSDETHKLLWPMHHILLDGWSGSNILNDLFTIYDALYNNKLPKLDTLPNYKTYLNWINNIPDENARSFWENYLKNYDTASLFSKQGAKNSEETSVTNSFKLSKTETDRIKTYCKKNKITINTLIQCTWSVVLSKYFNTKDVIHGTTVSGRSGDFPNINLLTGMFMNVQPVRGKIDETQDFSNWFQDMQKFQFEARKYEYLSLDKLYSYINWSENSSLFDSLLVFENYPNVKTEENTIKVSNVKSGLTSTYPITLAILPSDEIKFILTTLSKQVDSYSANWILNTLRDIIELITSEQIKSFASLNNKISHFTPTNSEDIENDNIVRKSIYQAPKNKTELELLKIWETLLDKNSISIRDNFFDIGGKSLLAIKMFTLIKKKLNVSLSPITLLEHASIEDLSKYITEEKSKDPWKYIVPIRAKGNKTPIFCIHGGGGYVFFFNPIANAVNKDRPVYALQPAGLNNNMKMHKNIQEMAIDYAKEIKDIQSNGPYNLLVYCFSPAVGIEISNTFKEMGEETNLIVIDSIIKMEDFTDPTRIKLRISGFLSRLRKTPISALKLMISNNYERFLEPNIIRLFGSTNKKNLEKIKQNLISIYKQYKWNKKHLGSTTLILTDKPDEHLNPAYIDSWKNITEQKVNILFTKGQHHQLFSSPFADEMAIQIEKSIIEHS</sequence>
<comment type="caution">
    <text evidence="2">The sequence shown here is derived from an EMBL/GenBank/DDBJ whole genome shotgun (WGS) entry which is preliminary data.</text>
</comment>
<accession>A0A918QUG8</accession>
<keyword evidence="3" id="KW-1185">Reference proteome</keyword>
<dbReference type="Gene3D" id="1.10.1200.10">
    <property type="entry name" value="ACP-like"/>
    <property type="match status" value="1"/>
</dbReference>
<dbReference type="GO" id="GO:0044550">
    <property type="term" value="P:secondary metabolite biosynthetic process"/>
    <property type="evidence" value="ECO:0007669"/>
    <property type="project" value="TreeGrafter"/>
</dbReference>
<feature type="domain" description="Carrier" evidence="1">
    <location>
        <begin position="463"/>
        <end position="538"/>
    </location>
</feature>
<dbReference type="InterPro" id="IPR029058">
    <property type="entry name" value="AB_hydrolase_fold"/>
</dbReference>
<gene>
    <name evidence="2" type="ORF">GCM10007028_05350</name>
</gene>
<dbReference type="PANTHER" id="PTHR45527">
    <property type="entry name" value="NONRIBOSOMAL PEPTIDE SYNTHETASE"/>
    <property type="match status" value="1"/>
</dbReference>
<evidence type="ECO:0000313" key="3">
    <source>
        <dbReference type="Proteomes" id="UP000636004"/>
    </source>
</evidence>